<gene>
    <name evidence="2" type="ORF">CZ787_12815</name>
</gene>
<evidence type="ECO:0000256" key="1">
    <source>
        <dbReference type="SAM" id="Phobius"/>
    </source>
</evidence>
<keyword evidence="1" id="KW-0812">Transmembrane</keyword>
<name>A0A1R4I2Y9_9GAMM</name>
<keyword evidence="1" id="KW-0472">Membrane</keyword>
<proteinExistence type="predicted"/>
<evidence type="ECO:0000313" key="3">
    <source>
        <dbReference type="Proteomes" id="UP000196331"/>
    </source>
</evidence>
<protein>
    <submittedName>
        <fullName evidence="2">Uncharacterized protein</fullName>
    </submittedName>
</protein>
<dbReference type="RefSeq" id="WP_087109653.1">
    <property type="nucleotide sequence ID" value="NZ_FUKM01000048.1"/>
</dbReference>
<feature type="transmembrane region" description="Helical" evidence="1">
    <location>
        <begin position="21"/>
        <end position="39"/>
    </location>
</feature>
<dbReference type="OrthoDB" id="4415790at2"/>
<dbReference type="EMBL" id="FUKM01000048">
    <property type="protein sequence ID" value="SJN13974.1"/>
    <property type="molecule type" value="Genomic_DNA"/>
</dbReference>
<accession>A0A1R4I2Y9</accession>
<keyword evidence="1" id="KW-1133">Transmembrane helix</keyword>
<feature type="transmembrane region" description="Helical" evidence="1">
    <location>
        <begin position="45"/>
        <end position="65"/>
    </location>
</feature>
<dbReference type="AlphaFoldDB" id="A0A1R4I2Y9"/>
<sequence length="78" mass="8553">MADRKNRFLNVWDDTVSGRDLLLSLCISTPLTLGGYLLAPAQPPLPLILGLSGAILGFFINALLFRPKRQLQTGEEKS</sequence>
<dbReference type="Proteomes" id="UP000196331">
    <property type="component" value="Unassembled WGS sequence"/>
</dbReference>
<organism evidence="2 3">
    <name type="scientific">Halomonas citrativorans</name>
    <dbReference type="NCBI Taxonomy" id="2742612"/>
    <lineage>
        <taxon>Bacteria</taxon>
        <taxon>Pseudomonadati</taxon>
        <taxon>Pseudomonadota</taxon>
        <taxon>Gammaproteobacteria</taxon>
        <taxon>Oceanospirillales</taxon>
        <taxon>Halomonadaceae</taxon>
        <taxon>Halomonas</taxon>
    </lineage>
</organism>
<reference evidence="2 3" key="1">
    <citation type="submission" date="2017-02" db="EMBL/GenBank/DDBJ databases">
        <authorList>
            <person name="Dridi B."/>
        </authorList>
    </citation>
    <scope>NUCLEOTIDE SEQUENCE [LARGE SCALE GENOMIC DNA]</scope>
    <source>
        <strain evidence="2 3">JB380</strain>
    </source>
</reference>
<evidence type="ECO:0000313" key="2">
    <source>
        <dbReference type="EMBL" id="SJN13974.1"/>
    </source>
</evidence>
<comment type="caution">
    <text evidence="2">The sequence shown here is derived from an EMBL/GenBank/DDBJ whole genome shotgun (WGS) entry which is preliminary data.</text>
</comment>